<organism evidence="1 2">
    <name type="scientific">Desulforhopalus singaporensis</name>
    <dbReference type="NCBI Taxonomy" id="91360"/>
    <lineage>
        <taxon>Bacteria</taxon>
        <taxon>Pseudomonadati</taxon>
        <taxon>Thermodesulfobacteriota</taxon>
        <taxon>Desulfobulbia</taxon>
        <taxon>Desulfobulbales</taxon>
        <taxon>Desulfocapsaceae</taxon>
        <taxon>Desulforhopalus</taxon>
    </lineage>
</organism>
<dbReference type="AlphaFoldDB" id="A0A1H0T0R4"/>
<dbReference type="EMBL" id="FNJI01000021">
    <property type="protein sequence ID" value="SDP47098.1"/>
    <property type="molecule type" value="Genomic_DNA"/>
</dbReference>
<reference evidence="1 2" key="1">
    <citation type="submission" date="2016-10" db="EMBL/GenBank/DDBJ databases">
        <authorList>
            <person name="de Groot N.N."/>
        </authorList>
    </citation>
    <scope>NUCLEOTIDE SEQUENCE [LARGE SCALE GENOMIC DNA]</scope>
    <source>
        <strain evidence="1 2">DSM 12130</strain>
    </source>
</reference>
<sequence length="63" mass="7281">MSETVNKTKPDPQRVAVLRSLPLEVKKQISGEEAEAFMYNRVLPDSLLEKLKDYLEEDKEDES</sequence>
<proteinExistence type="predicted"/>
<accession>A0A1H0T0R4</accession>
<evidence type="ECO:0000313" key="2">
    <source>
        <dbReference type="Proteomes" id="UP000199073"/>
    </source>
</evidence>
<dbReference type="RefSeq" id="WP_092224018.1">
    <property type="nucleotide sequence ID" value="NZ_FNJI01000021.1"/>
</dbReference>
<dbReference type="Proteomes" id="UP000199073">
    <property type="component" value="Unassembled WGS sequence"/>
</dbReference>
<dbReference type="OrthoDB" id="5432655at2"/>
<name>A0A1H0T0R4_9BACT</name>
<keyword evidence="2" id="KW-1185">Reference proteome</keyword>
<protein>
    <submittedName>
        <fullName evidence="1">Uncharacterized protein</fullName>
    </submittedName>
</protein>
<dbReference type="STRING" id="91360.SAMN05660330_02873"/>
<gene>
    <name evidence="1" type="ORF">SAMN05660330_02873</name>
</gene>
<evidence type="ECO:0000313" key="1">
    <source>
        <dbReference type="EMBL" id="SDP47098.1"/>
    </source>
</evidence>